<protein>
    <submittedName>
        <fullName evidence="1">Uncharacterized protein</fullName>
    </submittedName>
</protein>
<accession>A0A6B2M8K1</accession>
<comment type="caution">
    <text evidence="1">The sequence shown here is derived from an EMBL/GenBank/DDBJ whole genome shotgun (WGS) entry which is preliminary data.</text>
</comment>
<evidence type="ECO:0000313" key="1">
    <source>
        <dbReference type="EMBL" id="NDV71261.1"/>
    </source>
</evidence>
<sequence length="84" mass="9225">MGIDEGSKLWEKTAVVLQGTTNPPDHPDSARLPPWMGTFVVANLVPGLRGRPGKVAAFGRPFWQKVDGYGASRKSMNQNFSFHI</sequence>
<dbReference type="GeneID" id="56563528"/>
<dbReference type="AlphaFoldDB" id="A0A6B2M8K1"/>
<dbReference type="OrthoDB" id="9858640at2"/>
<dbReference type="EMBL" id="JAAEAM010000003">
    <property type="protein sequence ID" value="NDV71261.1"/>
    <property type="molecule type" value="Genomic_DNA"/>
</dbReference>
<proteinExistence type="predicted"/>
<dbReference type="RefSeq" id="WP_124550877.1">
    <property type="nucleotide sequence ID" value="NZ_CADETK010000009.1"/>
</dbReference>
<reference evidence="1" key="1">
    <citation type="submission" date="2019-11" db="EMBL/GenBank/DDBJ databases">
        <title>Burkholderia cenocepacia CF.</title>
        <authorList>
            <person name="Vianna E.F."/>
            <person name="Marques E.A."/>
            <person name="Albano R.M."/>
            <person name="Leao R.S."/>
        </authorList>
    </citation>
    <scope>NUCLEOTIDE SEQUENCE</scope>
    <source>
        <strain evidence="1">MS-2140</strain>
    </source>
</reference>
<name>A0A6B2M8K1_9BURK</name>
<gene>
    <name evidence="1" type="ORF">GFJ35_04070</name>
</gene>
<organism evidence="1">
    <name type="scientific">Burkholderia cenocepacia</name>
    <dbReference type="NCBI Taxonomy" id="95486"/>
    <lineage>
        <taxon>Bacteria</taxon>
        <taxon>Pseudomonadati</taxon>
        <taxon>Pseudomonadota</taxon>
        <taxon>Betaproteobacteria</taxon>
        <taxon>Burkholderiales</taxon>
        <taxon>Burkholderiaceae</taxon>
        <taxon>Burkholderia</taxon>
        <taxon>Burkholderia cepacia complex</taxon>
    </lineage>
</organism>